<reference evidence="2" key="1">
    <citation type="journal article" date="2019" name="Int. J. Syst. Evol. Microbiol.">
        <title>The Global Catalogue of Microorganisms (GCM) 10K type strain sequencing project: providing services to taxonomists for standard genome sequencing and annotation.</title>
        <authorList>
            <consortium name="The Broad Institute Genomics Platform"/>
            <consortium name="The Broad Institute Genome Sequencing Center for Infectious Disease"/>
            <person name="Wu L."/>
            <person name="Ma J."/>
        </authorList>
    </citation>
    <scope>NUCLEOTIDE SEQUENCE [LARGE SCALE GENOMIC DNA]</scope>
    <source>
        <strain evidence="2">JCM 7356</strain>
    </source>
</reference>
<sequence>MVLLVAADVPRPGQVALQDAGENCADVADVYEGPSLRAAVERDAPGDDGTRRHEVGYGVQTLAGRRAIYGRRGIPGAPELARRAAELASL</sequence>
<accession>A0ABP5Q670</accession>
<gene>
    <name evidence="1" type="ORF">GCM10010430_01860</name>
</gene>
<name>A0ABP5Q670_9ACTN</name>
<protein>
    <submittedName>
        <fullName evidence="1">Uncharacterized protein</fullName>
    </submittedName>
</protein>
<dbReference type="EMBL" id="BAAATR010000001">
    <property type="protein sequence ID" value="GAA2226489.1"/>
    <property type="molecule type" value="Genomic_DNA"/>
</dbReference>
<evidence type="ECO:0000313" key="2">
    <source>
        <dbReference type="Proteomes" id="UP001500305"/>
    </source>
</evidence>
<organism evidence="1 2">
    <name type="scientific">Kitasatospora cystarginea</name>
    <dbReference type="NCBI Taxonomy" id="58350"/>
    <lineage>
        <taxon>Bacteria</taxon>
        <taxon>Bacillati</taxon>
        <taxon>Actinomycetota</taxon>
        <taxon>Actinomycetes</taxon>
        <taxon>Kitasatosporales</taxon>
        <taxon>Streptomycetaceae</taxon>
        <taxon>Kitasatospora</taxon>
    </lineage>
</organism>
<evidence type="ECO:0000313" key="1">
    <source>
        <dbReference type="EMBL" id="GAA2226489.1"/>
    </source>
</evidence>
<proteinExistence type="predicted"/>
<dbReference type="Proteomes" id="UP001500305">
    <property type="component" value="Unassembled WGS sequence"/>
</dbReference>
<comment type="caution">
    <text evidence="1">The sequence shown here is derived from an EMBL/GenBank/DDBJ whole genome shotgun (WGS) entry which is preliminary data.</text>
</comment>
<keyword evidence="2" id="KW-1185">Reference proteome</keyword>